<protein>
    <submittedName>
        <fullName evidence="1">Uncharacterized protein</fullName>
    </submittedName>
</protein>
<evidence type="ECO:0000313" key="1">
    <source>
        <dbReference type="EMBL" id="QKD81141.1"/>
    </source>
</evidence>
<reference evidence="1 2" key="1">
    <citation type="submission" date="2020-05" db="EMBL/GenBank/DDBJ databases">
        <title>Complete genome sequence of of a novel Thermoleptolyngbya strain isolated from hot springs of Ganzi, Sichuan China.</title>
        <authorList>
            <person name="Tang J."/>
            <person name="Daroch M."/>
            <person name="Li L."/>
            <person name="Waleron K."/>
            <person name="Waleron M."/>
            <person name="Waleron M."/>
        </authorList>
    </citation>
    <scope>NUCLEOTIDE SEQUENCE [LARGE SCALE GENOMIC DNA]</scope>
    <source>
        <strain evidence="1 2">PKUAC-SCTA183</strain>
    </source>
</reference>
<accession>A0A6M8BC29</accession>
<dbReference type="RefSeq" id="WP_172353555.1">
    <property type="nucleotide sequence ID" value="NZ_CP053661.1"/>
</dbReference>
<sequence length="65" mass="6722">MMACLAIARPGSPDLSSFWVQTGGGGVDFGLWIGDFGLAILGSKSGMGRVSGNFMPRASSFHASR</sequence>
<evidence type="ECO:0000313" key="2">
    <source>
        <dbReference type="Proteomes" id="UP000505210"/>
    </source>
</evidence>
<dbReference type="EMBL" id="CP053661">
    <property type="protein sequence ID" value="QKD81141.1"/>
    <property type="molecule type" value="Genomic_DNA"/>
</dbReference>
<keyword evidence="2" id="KW-1185">Reference proteome</keyword>
<dbReference type="AlphaFoldDB" id="A0A6M8BC29"/>
<name>A0A6M8BC29_9CYAN</name>
<gene>
    <name evidence="1" type="ORF">HPC62_02185</name>
</gene>
<organism evidence="1 2">
    <name type="scientific">Thermoleptolyngbya sichuanensis A183</name>
    <dbReference type="NCBI Taxonomy" id="2737172"/>
    <lineage>
        <taxon>Bacteria</taxon>
        <taxon>Bacillati</taxon>
        <taxon>Cyanobacteriota</taxon>
        <taxon>Cyanophyceae</taxon>
        <taxon>Oculatellales</taxon>
        <taxon>Oculatellaceae</taxon>
        <taxon>Thermoleptolyngbya</taxon>
        <taxon>Thermoleptolyngbya sichuanensis</taxon>
    </lineage>
</organism>
<proteinExistence type="predicted"/>
<dbReference type="Proteomes" id="UP000505210">
    <property type="component" value="Chromosome"/>
</dbReference>
<dbReference type="KEGG" id="theu:HPC62_02185"/>